<feature type="compositionally biased region" description="Basic residues" evidence="1">
    <location>
        <begin position="115"/>
        <end position="124"/>
    </location>
</feature>
<dbReference type="PhylomeDB" id="B6Q2N0"/>
<accession>B6Q2N0</accession>
<feature type="region of interest" description="Disordered" evidence="1">
    <location>
        <begin position="54"/>
        <end position="250"/>
    </location>
</feature>
<gene>
    <name evidence="2" type="ORF">PMAA_028120</name>
</gene>
<feature type="compositionally biased region" description="Low complexity" evidence="1">
    <location>
        <begin position="150"/>
        <end position="177"/>
    </location>
</feature>
<evidence type="ECO:0000313" key="2">
    <source>
        <dbReference type="EMBL" id="EEA27979.1"/>
    </source>
</evidence>
<reference evidence="3" key="1">
    <citation type="journal article" date="2015" name="Genome Announc.">
        <title>Genome sequence of the AIDS-associated pathogen Penicillium marneffei (ATCC18224) and its near taxonomic relative Talaromyces stipitatus (ATCC10500).</title>
        <authorList>
            <person name="Nierman W.C."/>
            <person name="Fedorova-Abrams N.D."/>
            <person name="Andrianopoulos A."/>
        </authorList>
    </citation>
    <scope>NUCLEOTIDE SEQUENCE [LARGE SCALE GENOMIC DNA]</scope>
    <source>
        <strain evidence="3">ATCC 18224 / CBS 334.59 / QM 7333</strain>
    </source>
</reference>
<evidence type="ECO:0000313" key="3">
    <source>
        <dbReference type="Proteomes" id="UP000001294"/>
    </source>
</evidence>
<dbReference type="HOGENOM" id="CLU_004543_1_0_1"/>
<feature type="region of interest" description="Disordered" evidence="1">
    <location>
        <begin position="680"/>
        <end position="702"/>
    </location>
</feature>
<name>B6Q2N0_TALMQ</name>
<feature type="compositionally biased region" description="Polar residues" evidence="1">
    <location>
        <begin position="915"/>
        <end position="924"/>
    </location>
</feature>
<dbReference type="Pfam" id="PF20162">
    <property type="entry name" value="Etd1"/>
    <property type="match status" value="1"/>
</dbReference>
<feature type="region of interest" description="Disordered" evidence="1">
    <location>
        <begin position="720"/>
        <end position="790"/>
    </location>
</feature>
<feature type="compositionally biased region" description="Polar residues" evidence="1">
    <location>
        <begin position="601"/>
        <end position="630"/>
    </location>
</feature>
<dbReference type="AlphaFoldDB" id="B6Q2N0"/>
<feature type="region of interest" description="Disordered" evidence="1">
    <location>
        <begin position="332"/>
        <end position="464"/>
    </location>
</feature>
<dbReference type="Proteomes" id="UP000001294">
    <property type="component" value="Unassembled WGS sequence"/>
</dbReference>
<feature type="compositionally biased region" description="Basic residues" evidence="1">
    <location>
        <begin position="363"/>
        <end position="375"/>
    </location>
</feature>
<feature type="compositionally biased region" description="Polar residues" evidence="1">
    <location>
        <begin position="897"/>
        <end position="908"/>
    </location>
</feature>
<dbReference type="STRING" id="441960.B6Q2N0"/>
<dbReference type="OrthoDB" id="5346713at2759"/>
<feature type="compositionally biased region" description="Polar residues" evidence="1">
    <location>
        <begin position="376"/>
        <end position="390"/>
    </location>
</feature>
<organism evidence="2 3">
    <name type="scientific">Talaromyces marneffei (strain ATCC 18224 / CBS 334.59 / QM 7333)</name>
    <name type="common">Penicillium marneffei</name>
    <dbReference type="NCBI Taxonomy" id="441960"/>
    <lineage>
        <taxon>Eukaryota</taxon>
        <taxon>Fungi</taxon>
        <taxon>Dikarya</taxon>
        <taxon>Ascomycota</taxon>
        <taxon>Pezizomycotina</taxon>
        <taxon>Eurotiomycetes</taxon>
        <taxon>Eurotiomycetidae</taxon>
        <taxon>Eurotiales</taxon>
        <taxon>Trichocomaceae</taxon>
        <taxon>Talaromyces</taxon>
        <taxon>Talaromyces sect. Talaromyces</taxon>
    </lineage>
</organism>
<feature type="compositionally biased region" description="Polar residues" evidence="1">
    <location>
        <begin position="978"/>
        <end position="989"/>
    </location>
</feature>
<feature type="compositionally biased region" description="Polar residues" evidence="1">
    <location>
        <begin position="57"/>
        <end position="84"/>
    </location>
</feature>
<sequence>MRGSVQCLFESTISTCLVSPCQNGARLDGLTLNKLCAVSTVGIAATGFALARREQPTRFQSLSSSRNSTLPRNSPPDTVNPSLSHHQDASERSLQQRTGFQSVATDSGQNLVLSQRRRERRRRQTVTNPLTKAVDETTTQESAAASSRPTSSWLRRISIISSTTSSSLSSPTTAASSVNVPPTQAHTRRDSTVKAPNKLVKRSNSQHSIKQSARGTGRSRSNTLGLRRPATSHQRSRDIAHRASLGQEPDFSIPPAFLESSLARENELVDLDSQHWRPFFGSTFGRRRQGSINNAIVTIKPSRPPHPRYYVNYPTLMLSTLLKISSNASNMAAKQSSSQSPSTDAIPFIDPFSRHTDGTNTKLTKHTPHDKRRTVRSSSISDMSVTNRKSGVTPMKSDGKSPLAAARLHGKGRIVSNPLPRDSGKGGSPPLRRKRNFTESDTLNRPQTAPGANHMHKKPLNMDESFPPDVSFSADLLKSADTSLAYRNGSYDNKSSPIHYPPSGSSPPIIRYSRTKRLSGATSDWASTVIGSDDTRVFTSADEDDQSDSVFDSFRTRVSSTSQTGRRGPNIETIFRDVSTDFKNSGPVAVEELGFENLRLSQSTPRSSLSDIDSNTTPVTLSAAKNTDATPTPRAKNSPKNSLHSSPLKISQAPCSRDLVFSSDEDAVLEDGDDEFDTSFGENLNFFQPYADPDTNSPSLTRKSSAIGIKASVFDWSEQTWSERDPQAHEVRPSTVHGKQGTNPRSTRRPNRKAPSAIHLRSQSVPVSRDGPVPSESRQPSAKFGTWGLGQKGVSEDWDGDFDFGEEDDGDNLELGDGTTSAGRMHTVKVPQAIMESQASVHGQYGQVQELTLLVEELKRLRIQGNTLQVIDGPANELWKEADGIVNLATFEDEDTNWQIPNSPSSCGSFDDFENSPSPSQKPWRNNDNDMKRPPLTLWSDMDHNSKGSSKKEPAAKAKSVLETIYQQRESSEAPSVETASQPPQKLPFDTQSLKELVTRAGVVTRALKDVIRRAEGVTSNDEPIPSSDPPFSQIFAQRS</sequence>
<feature type="region of interest" description="Disordered" evidence="1">
    <location>
        <begin position="896"/>
        <end position="989"/>
    </location>
</feature>
<feature type="compositionally biased region" description="Polar residues" evidence="1">
    <location>
        <begin position="202"/>
        <end position="224"/>
    </location>
</feature>
<dbReference type="InterPro" id="IPR045342">
    <property type="entry name" value="Etd1"/>
</dbReference>
<feature type="region of interest" description="Disordered" evidence="1">
    <location>
        <begin position="1015"/>
        <end position="1040"/>
    </location>
</feature>
<dbReference type="VEuPathDB" id="FungiDB:PMAA_028120"/>
<feature type="region of interest" description="Disordered" evidence="1">
    <location>
        <begin position="601"/>
        <end position="650"/>
    </location>
</feature>
<evidence type="ECO:0000256" key="1">
    <source>
        <dbReference type="SAM" id="MobiDB-lite"/>
    </source>
</evidence>
<dbReference type="GO" id="GO:0005096">
    <property type="term" value="F:GTPase activator activity"/>
    <property type="evidence" value="ECO:0007669"/>
    <property type="project" value="InterPro"/>
</dbReference>
<feature type="compositionally biased region" description="Basic and acidic residues" evidence="1">
    <location>
        <begin position="721"/>
        <end position="732"/>
    </location>
</feature>
<feature type="compositionally biased region" description="Basic and acidic residues" evidence="1">
    <location>
        <begin position="941"/>
        <end position="956"/>
    </location>
</feature>
<feature type="compositionally biased region" description="Polar residues" evidence="1">
    <location>
        <begin position="92"/>
        <end position="113"/>
    </location>
</feature>
<feature type="compositionally biased region" description="Polar residues" evidence="1">
    <location>
        <begin position="638"/>
        <end position="649"/>
    </location>
</feature>
<feature type="compositionally biased region" description="Polar residues" evidence="1">
    <location>
        <begin position="125"/>
        <end position="149"/>
    </location>
</feature>
<dbReference type="GO" id="GO:1902412">
    <property type="term" value="P:regulation of mitotic cytokinesis"/>
    <property type="evidence" value="ECO:0007669"/>
    <property type="project" value="InterPro"/>
</dbReference>
<protein>
    <submittedName>
        <fullName evidence="2">Uncharacterized protein</fullName>
    </submittedName>
</protein>
<proteinExistence type="predicted"/>
<feature type="compositionally biased region" description="Polar residues" evidence="1">
    <location>
        <begin position="332"/>
        <end position="343"/>
    </location>
</feature>
<keyword evidence="3" id="KW-1185">Reference proteome</keyword>
<dbReference type="EMBL" id="DS995899">
    <property type="protein sequence ID" value="EEA27979.1"/>
    <property type="molecule type" value="Genomic_DNA"/>
</dbReference>